<feature type="region of interest" description="Disordered" evidence="1">
    <location>
        <begin position="70"/>
        <end position="104"/>
    </location>
</feature>
<reference evidence="3 4" key="2">
    <citation type="submission" date="2018-11" db="EMBL/GenBank/DDBJ databases">
        <authorList>
            <consortium name="Pathogen Informatics"/>
        </authorList>
    </citation>
    <scope>NUCLEOTIDE SEQUENCE [LARGE SCALE GENOMIC DNA]</scope>
</reference>
<keyword evidence="4" id="KW-1185">Reference proteome</keyword>
<evidence type="ECO:0000256" key="1">
    <source>
        <dbReference type="SAM" id="MobiDB-lite"/>
    </source>
</evidence>
<feature type="transmembrane region" description="Helical" evidence="2">
    <location>
        <begin position="120"/>
        <end position="142"/>
    </location>
</feature>
<organism evidence="4 5">
    <name type="scientific">Toxocara canis</name>
    <name type="common">Canine roundworm</name>
    <dbReference type="NCBI Taxonomy" id="6265"/>
    <lineage>
        <taxon>Eukaryota</taxon>
        <taxon>Metazoa</taxon>
        <taxon>Ecdysozoa</taxon>
        <taxon>Nematoda</taxon>
        <taxon>Chromadorea</taxon>
        <taxon>Rhabditida</taxon>
        <taxon>Spirurina</taxon>
        <taxon>Ascaridomorpha</taxon>
        <taxon>Ascaridoidea</taxon>
        <taxon>Toxocaridae</taxon>
        <taxon>Toxocara</taxon>
    </lineage>
</organism>
<keyword evidence="2" id="KW-0472">Membrane</keyword>
<proteinExistence type="predicted"/>
<reference evidence="5" key="1">
    <citation type="submission" date="2016-06" db="UniProtKB">
        <authorList>
            <consortium name="WormBaseParasite"/>
        </authorList>
    </citation>
    <scope>IDENTIFICATION</scope>
</reference>
<evidence type="ECO:0000313" key="3">
    <source>
        <dbReference type="EMBL" id="VDM44439.1"/>
    </source>
</evidence>
<keyword evidence="2" id="KW-1133">Transmembrane helix</keyword>
<sequence>MAAASAAPRVAAALNPSKVTGELGAIAARSPRSRIHGAIVQACFDWQEKNRAEETLPLDESLTVEDIKPVLTSTPIHSPDNESTRDVSTTQPSYPSSPPASTPVPLVVQTRDSRGMLVSALNVLFSFLLLALFVIAVLVAIFESHSSLLGSSPTVEMLRHSYYEPLRGYIVSLYERFAHR</sequence>
<gene>
    <name evidence="3" type="ORF">TCNE_LOCUS13118</name>
</gene>
<dbReference type="Proteomes" id="UP000050794">
    <property type="component" value="Unassembled WGS sequence"/>
</dbReference>
<evidence type="ECO:0000256" key="2">
    <source>
        <dbReference type="SAM" id="Phobius"/>
    </source>
</evidence>
<dbReference type="EMBL" id="UYWY01021569">
    <property type="protein sequence ID" value="VDM44439.1"/>
    <property type="molecule type" value="Genomic_DNA"/>
</dbReference>
<accession>A0A183UX98</accession>
<keyword evidence="2" id="KW-0812">Transmembrane</keyword>
<dbReference type="AlphaFoldDB" id="A0A183UX98"/>
<evidence type="ECO:0000313" key="5">
    <source>
        <dbReference type="WBParaSite" id="TCNE_0001311801-mRNA-1"/>
    </source>
</evidence>
<evidence type="ECO:0000313" key="4">
    <source>
        <dbReference type="Proteomes" id="UP000050794"/>
    </source>
</evidence>
<name>A0A183UX98_TOXCA</name>
<protein>
    <submittedName>
        <fullName evidence="3 5">Uncharacterized protein</fullName>
    </submittedName>
</protein>
<dbReference type="WBParaSite" id="TCNE_0001311801-mRNA-1">
    <property type="protein sequence ID" value="TCNE_0001311801-mRNA-1"/>
    <property type="gene ID" value="TCNE_0001311801"/>
</dbReference>